<dbReference type="GO" id="GO:0003677">
    <property type="term" value="F:DNA binding"/>
    <property type="evidence" value="ECO:0007669"/>
    <property type="project" value="InterPro"/>
</dbReference>
<dbReference type="InterPro" id="IPR002686">
    <property type="entry name" value="Transposase_17"/>
</dbReference>
<organism evidence="2 3">
    <name type="scientific">Elongatibacter sediminis</name>
    <dbReference type="NCBI Taxonomy" id="3119006"/>
    <lineage>
        <taxon>Bacteria</taxon>
        <taxon>Pseudomonadati</taxon>
        <taxon>Pseudomonadota</taxon>
        <taxon>Gammaproteobacteria</taxon>
        <taxon>Chromatiales</taxon>
        <taxon>Wenzhouxiangellaceae</taxon>
        <taxon>Elongatibacter</taxon>
    </lineage>
</organism>
<evidence type="ECO:0000259" key="1">
    <source>
        <dbReference type="SMART" id="SM01321"/>
    </source>
</evidence>
<dbReference type="PANTHER" id="PTHR34322:SF2">
    <property type="entry name" value="TRANSPOSASE IS200-LIKE DOMAIN-CONTAINING PROTEIN"/>
    <property type="match status" value="1"/>
</dbReference>
<comment type="caution">
    <text evidence="2">The sequence shown here is derived from an EMBL/GenBank/DDBJ whole genome shotgun (WGS) entry which is preliminary data.</text>
</comment>
<proteinExistence type="predicted"/>
<feature type="domain" description="Transposase IS200-like" evidence="1">
    <location>
        <begin position="9"/>
        <end position="124"/>
    </location>
</feature>
<reference evidence="2 3" key="1">
    <citation type="submission" date="2024-02" db="EMBL/GenBank/DDBJ databases">
        <title>A novel Wenzhouxiangellaceae bacterium, isolated from coastal sediments.</title>
        <authorList>
            <person name="Du Z.-J."/>
            <person name="Ye Y.-Q."/>
            <person name="Zhang X.-Y."/>
        </authorList>
    </citation>
    <scope>NUCLEOTIDE SEQUENCE [LARGE SCALE GENOMIC DNA]</scope>
    <source>
        <strain evidence="2 3">CH-27</strain>
    </source>
</reference>
<dbReference type="AlphaFoldDB" id="A0AAW9RAM9"/>
<dbReference type="GO" id="GO:0006313">
    <property type="term" value="P:DNA transposition"/>
    <property type="evidence" value="ECO:0007669"/>
    <property type="project" value="InterPro"/>
</dbReference>
<dbReference type="RefSeq" id="WP_354694250.1">
    <property type="nucleotide sequence ID" value="NZ_JAZHOG010000002.1"/>
</dbReference>
<dbReference type="SUPFAM" id="SSF143422">
    <property type="entry name" value="Transposase IS200-like"/>
    <property type="match status" value="1"/>
</dbReference>
<dbReference type="Pfam" id="PF01797">
    <property type="entry name" value="Y1_Tnp"/>
    <property type="match status" value="1"/>
</dbReference>
<dbReference type="Gene3D" id="3.30.70.1290">
    <property type="entry name" value="Transposase IS200-like"/>
    <property type="match status" value="1"/>
</dbReference>
<gene>
    <name evidence="2" type="ORF">V3330_04790</name>
</gene>
<evidence type="ECO:0000313" key="3">
    <source>
        <dbReference type="Proteomes" id="UP001359886"/>
    </source>
</evidence>
<dbReference type="EMBL" id="JAZHOG010000002">
    <property type="protein sequence ID" value="MEJ8566932.1"/>
    <property type="molecule type" value="Genomic_DNA"/>
</dbReference>
<dbReference type="GO" id="GO:0004803">
    <property type="term" value="F:transposase activity"/>
    <property type="evidence" value="ECO:0007669"/>
    <property type="project" value="InterPro"/>
</dbReference>
<protein>
    <submittedName>
        <fullName evidence="2">Transposase</fullName>
    </submittedName>
</protein>
<keyword evidence="3" id="KW-1185">Reference proteome</keyword>
<dbReference type="PANTHER" id="PTHR34322">
    <property type="entry name" value="TRANSPOSASE, Y1_TNP DOMAIN-CONTAINING"/>
    <property type="match status" value="1"/>
</dbReference>
<sequence>MPRAKPSYLSGGAWHLTHRCHNPDYLLKFQRDRTRWRHWLFEARKRYGLTVLNYMVTSNHVHLLVQDRRLGAIARSMRLISGRVAQEFNQRKARKGAFWEDRYFATAVSTDHHLVRCLVYIDLNMVRAGVVQRPEQWRDSGYREIQTPPKRYRIIDVGALCRLTGFTTADTLRRHHRRWVMEALRSETLEREPKWTEDVAVGPDSFKARFC</sequence>
<evidence type="ECO:0000313" key="2">
    <source>
        <dbReference type="EMBL" id="MEJ8566932.1"/>
    </source>
</evidence>
<name>A0AAW9RAM9_9GAMM</name>
<dbReference type="Proteomes" id="UP001359886">
    <property type="component" value="Unassembled WGS sequence"/>
</dbReference>
<dbReference type="InterPro" id="IPR036515">
    <property type="entry name" value="Transposase_17_sf"/>
</dbReference>
<dbReference type="SMART" id="SM01321">
    <property type="entry name" value="Y1_Tnp"/>
    <property type="match status" value="1"/>
</dbReference>
<accession>A0AAW9RAM9</accession>